<proteinExistence type="predicted"/>
<dbReference type="PANTHER" id="PTHR15071:SF29">
    <property type="entry name" value="CATION-DEPENDENT MANNOSE-6-PHOSPHATE RECEPTOR"/>
    <property type="match status" value="1"/>
</dbReference>
<dbReference type="OrthoDB" id="29460at2759"/>
<dbReference type="STRING" id="105785.A0A2J7RA59"/>
<comment type="caution">
    <text evidence="4">The sequence shown here is derived from an EMBL/GenBank/DDBJ whole genome shotgun (WGS) entry which is preliminary data.</text>
</comment>
<evidence type="ECO:0008006" key="6">
    <source>
        <dbReference type="Google" id="ProtNLM"/>
    </source>
</evidence>
<evidence type="ECO:0000256" key="1">
    <source>
        <dbReference type="ARBA" id="ARBA00023180"/>
    </source>
</evidence>
<dbReference type="PANTHER" id="PTHR15071">
    <property type="entry name" value="MANNOSE-6-PHOSPHATE RECEPTOR FAMILY MEMBER"/>
    <property type="match status" value="1"/>
</dbReference>
<dbReference type="Gene3D" id="2.70.130.10">
    <property type="entry name" value="Mannose-6-phosphate receptor binding domain"/>
    <property type="match status" value="1"/>
</dbReference>
<evidence type="ECO:0000313" key="4">
    <source>
        <dbReference type="EMBL" id="PNF37710.1"/>
    </source>
</evidence>
<sequence length="261" mass="29405">MKYGFQSVILLSILKFSVIICDDTYSCKLRNGTTDTKKHLMQRIVPLQGQKFQVDSGGISYIVTICSNALEIYPNSSVVGGQGKEFAVLGRYNDTDIIGGESWLLLTYGSGDGDQKDESCNLSRRVQILITCMEEKDGASLHFLEYNKNWNVTGCFFSFELQTSAMCDKTGLSNGSILCIIFLTSLGVYFLFGIAYKRMIGGAKGFEQIPHHNFWKELGNLQADGCNFACRREIHQEESWRRLTNNFNDPHDDRDDALLRP</sequence>
<feature type="chain" id="PRO_5014438367" description="Cation-dependent mannose-6-phosphate receptor" evidence="3">
    <location>
        <begin position="22"/>
        <end position="261"/>
    </location>
</feature>
<feature type="signal peptide" evidence="3">
    <location>
        <begin position="1"/>
        <end position="21"/>
    </location>
</feature>
<keyword evidence="2" id="KW-0472">Membrane</keyword>
<name>A0A2J7RA59_9NEOP</name>
<dbReference type="Proteomes" id="UP000235965">
    <property type="component" value="Unassembled WGS sequence"/>
</dbReference>
<dbReference type="GO" id="GO:0006622">
    <property type="term" value="P:protein targeting to lysosome"/>
    <property type="evidence" value="ECO:0007669"/>
    <property type="project" value="TreeGrafter"/>
</dbReference>
<feature type="transmembrane region" description="Helical" evidence="2">
    <location>
        <begin position="175"/>
        <end position="196"/>
    </location>
</feature>
<evidence type="ECO:0000256" key="2">
    <source>
        <dbReference type="SAM" id="Phobius"/>
    </source>
</evidence>
<keyword evidence="3" id="KW-0732">Signal</keyword>
<dbReference type="InterPro" id="IPR028927">
    <property type="entry name" value="Man-6-P_rcpt"/>
</dbReference>
<reference evidence="4 5" key="1">
    <citation type="submission" date="2017-12" db="EMBL/GenBank/DDBJ databases">
        <title>Hemimetabolous genomes reveal molecular basis of termite eusociality.</title>
        <authorList>
            <person name="Harrison M.C."/>
            <person name="Jongepier E."/>
            <person name="Robertson H.M."/>
            <person name="Arning N."/>
            <person name="Bitard-Feildel T."/>
            <person name="Chao H."/>
            <person name="Childers C.P."/>
            <person name="Dinh H."/>
            <person name="Doddapaneni H."/>
            <person name="Dugan S."/>
            <person name="Gowin J."/>
            <person name="Greiner C."/>
            <person name="Han Y."/>
            <person name="Hu H."/>
            <person name="Hughes D.S.T."/>
            <person name="Huylmans A.-K."/>
            <person name="Kemena C."/>
            <person name="Kremer L.P.M."/>
            <person name="Lee S.L."/>
            <person name="Lopez-Ezquerra A."/>
            <person name="Mallet L."/>
            <person name="Monroy-Kuhn J.M."/>
            <person name="Moser A."/>
            <person name="Murali S.C."/>
            <person name="Muzny D.M."/>
            <person name="Otani S."/>
            <person name="Piulachs M.-D."/>
            <person name="Poelchau M."/>
            <person name="Qu J."/>
            <person name="Schaub F."/>
            <person name="Wada-Katsumata A."/>
            <person name="Worley K.C."/>
            <person name="Xie Q."/>
            <person name="Ylla G."/>
            <person name="Poulsen M."/>
            <person name="Gibbs R.A."/>
            <person name="Schal C."/>
            <person name="Richards S."/>
            <person name="Belles X."/>
            <person name="Korb J."/>
            <person name="Bornberg-Bauer E."/>
        </authorList>
    </citation>
    <scope>NUCLEOTIDE SEQUENCE [LARGE SCALE GENOMIC DNA]</scope>
    <source>
        <tissue evidence="4">Whole body</tissue>
    </source>
</reference>
<dbReference type="EMBL" id="NEVH01006578">
    <property type="protein sequence ID" value="PNF37710.1"/>
    <property type="molecule type" value="Genomic_DNA"/>
</dbReference>
<gene>
    <name evidence="4" type="ORF">B7P43_G11445</name>
</gene>
<keyword evidence="2" id="KW-0812">Transmembrane</keyword>
<accession>A0A2J7RA59</accession>
<keyword evidence="5" id="KW-1185">Reference proteome</keyword>
<dbReference type="Pfam" id="PF02157">
    <property type="entry name" value="Man-6-P_recep"/>
    <property type="match status" value="1"/>
</dbReference>
<dbReference type="InterPro" id="IPR009011">
    <property type="entry name" value="Man6P_isomerase_rcpt-bd_dom_sf"/>
</dbReference>
<evidence type="ECO:0000256" key="3">
    <source>
        <dbReference type="SAM" id="SignalP"/>
    </source>
</evidence>
<dbReference type="GO" id="GO:0005802">
    <property type="term" value="C:trans-Golgi network"/>
    <property type="evidence" value="ECO:0007669"/>
    <property type="project" value="TreeGrafter"/>
</dbReference>
<dbReference type="InParanoid" id="A0A2J7RA59"/>
<protein>
    <recommendedName>
        <fullName evidence="6">Cation-dependent mannose-6-phosphate receptor</fullName>
    </recommendedName>
</protein>
<dbReference type="AlphaFoldDB" id="A0A2J7RA59"/>
<dbReference type="SUPFAM" id="SSF50911">
    <property type="entry name" value="Mannose 6-phosphate receptor domain"/>
    <property type="match status" value="1"/>
</dbReference>
<organism evidence="4 5">
    <name type="scientific">Cryptotermes secundus</name>
    <dbReference type="NCBI Taxonomy" id="105785"/>
    <lineage>
        <taxon>Eukaryota</taxon>
        <taxon>Metazoa</taxon>
        <taxon>Ecdysozoa</taxon>
        <taxon>Arthropoda</taxon>
        <taxon>Hexapoda</taxon>
        <taxon>Insecta</taxon>
        <taxon>Pterygota</taxon>
        <taxon>Neoptera</taxon>
        <taxon>Polyneoptera</taxon>
        <taxon>Dictyoptera</taxon>
        <taxon>Blattodea</taxon>
        <taxon>Blattoidea</taxon>
        <taxon>Termitoidae</taxon>
        <taxon>Kalotermitidae</taxon>
        <taxon>Cryptotermitinae</taxon>
        <taxon>Cryptotermes</taxon>
    </lineage>
</organism>
<evidence type="ECO:0000313" key="5">
    <source>
        <dbReference type="Proteomes" id="UP000235965"/>
    </source>
</evidence>
<keyword evidence="1" id="KW-0325">Glycoprotein</keyword>
<keyword evidence="2" id="KW-1133">Transmembrane helix</keyword>